<gene>
    <name evidence="1" type="ORF">MM415B03027_0015</name>
</gene>
<reference evidence="1" key="1">
    <citation type="submission" date="2020-03" db="EMBL/GenBank/DDBJ databases">
        <title>The deep terrestrial virosphere.</title>
        <authorList>
            <person name="Holmfeldt K."/>
            <person name="Nilsson E."/>
            <person name="Simone D."/>
            <person name="Lopez-Fernandez M."/>
            <person name="Wu X."/>
            <person name="de Brujin I."/>
            <person name="Lundin D."/>
            <person name="Andersson A."/>
            <person name="Bertilsson S."/>
            <person name="Dopson M."/>
        </authorList>
    </citation>
    <scope>NUCLEOTIDE SEQUENCE</scope>
    <source>
        <strain evidence="1">MM415B03027</strain>
    </source>
</reference>
<accession>A0A6M3KYF1</accession>
<sequence>MSISYHLSNILRANDNLSPKCPLAFFGKPHHHDVVATVSARHDLLCSVADSFKIFRLFEKRVSTVHVRLVVWYHLDDSPKDLKSFNRWHRANYGRSSRVRPEYFDIERRAAERAWVVAERDCQ</sequence>
<proteinExistence type="predicted"/>
<name>A0A6M3KYF1_9ZZZZ</name>
<dbReference type="AlphaFoldDB" id="A0A6M3KYF1"/>
<evidence type="ECO:0000313" key="1">
    <source>
        <dbReference type="EMBL" id="QJA87247.1"/>
    </source>
</evidence>
<organism evidence="1">
    <name type="scientific">viral metagenome</name>
    <dbReference type="NCBI Taxonomy" id="1070528"/>
    <lineage>
        <taxon>unclassified sequences</taxon>
        <taxon>metagenomes</taxon>
        <taxon>organismal metagenomes</taxon>
    </lineage>
</organism>
<protein>
    <submittedName>
        <fullName evidence="1">Uncharacterized protein</fullName>
    </submittedName>
</protein>
<dbReference type="EMBL" id="MT142691">
    <property type="protein sequence ID" value="QJA87247.1"/>
    <property type="molecule type" value="Genomic_DNA"/>
</dbReference>